<gene>
    <name evidence="2" type="ORF">TSAR_015842</name>
</gene>
<accession>A0A232EPH5</accession>
<comment type="caution">
    <text evidence="2">The sequence shown here is derived from an EMBL/GenBank/DDBJ whole genome shotgun (WGS) entry which is preliminary data.</text>
</comment>
<proteinExistence type="predicted"/>
<evidence type="ECO:0000313" key="2">
    <source>
        <dbReference type="EMBL" id="OXU20254.1"/>
    </source>
</evidence>
<organism evidence="2 3">
    <name type="scientific">Trichomalopsis sarcophagae</name>
    <dbReference type="NCBI Taxonomy" id="543379"/>
    <lineage>
        <taxon>Eukaryota</taxon>
        <taxon>Metazoa</taxon>
        <taxon>Ecdysozoa</taxon>
        <taxon>Arthropoda</taxon>
        <taxon>Hexapoda</taxon>
        <taxon>Insecta</taxon>
        <taxon>Pterygota</taxon>
        <taxon>Neoptera</taxon>
        <taxon>Endopterygota</taxon>
        <taxon>Hymenoptera</taxon>
        <taxon>Apocrita</taxon>
        <taxon>Proctotrupomorpha</taxon>
        <taxon>Chalcidoidea</taxon>
        <taxon>Pteromalidae</taxon>
        <taxon>Pteromalinae</taxon>
        <taxon>Trichomalopsis</taxon>
    </lineage>
</organism>
<evidence type="ECO:0000313" key="3">
    <source>
        <dbReference type="Proteomes" id="UP000215335"/>
    </source>
</evidence>
<dbReference type="Pfam" id="PF23055">
    <property type="entry name" value="DUF7041"/>
    <property type="match status" value="1"/>
</dbReference>
<dbReference type="AlphaFoldDB" id="A0A232EPH5"/>
<dbReference type="EMBL" id="NNAY01002943">
    <property type="protein sequence ID" value="OXU20254.1"/>
    <property type="molecule type" value="Genomic_DNA"/>
</dbReference>
<dbReference type="InterPro" id="IPR055469">
    <property type="entry name" value="DUF7041"/>
</dbReference>
<keyword evidence="3" id="KW-1185">Reference proteome</keyword>
<dbReference type="Proteomes" id="UP000215335">
    <property type="component" value="Unassembled WGS sequence"/>
</dbReference>
<evidence type="ECO:0000259" key="1">
    <source>
        <dbReference type="Pfam" id="PF23055"/>
    </source>
</evidence>
<name>A0A232EPH5_9HYME</name>
<protein>
    <recommendedName>
        <fullName evidence="1">DUF7041 domain-containing protein</fullName>
    </recommendedName>
</protein>
<reference evidence="2 3" key="1">
    <citation type="journal article" date="2017" name="Curr. Biol.">
        <title>The Evolution of Venom by Co-option of Single-Copy Genes.</title>
        <authorList>
            <person name="Martinson E.O."/>
            <person name="Mrinalini"/>
            <person name="Kelkar Y.D."/>
            <person name="Chang C.H."/>
            <person name="Werren J.H."/>
        </authorList>
    </citation>
    <scope>NUCLEOTIDE SEQUENCE [LARGE SCALE GENOMIC DNA]</scope>
    <source>
        <strain evidence="2 3">Alberta</strain>
        <tissue evidence="2">Whole body</tissue>
    </source>
</reference>
<feature type="domain" description="DUF7041" evidence="1">
    <location>
        <begin position="52"/>
        <end position="95"/>
    </location>
</feature>
<sequence length="149" mass="16598">MTNTRNSGTTTLTTGMTTRTATTAMTKAAVSTNIMQTLMEVCKLGFRAAMLIPNEPKLWFTQCEQNLANTGITTETTKFSYLGGNIDRKHAIFVKVNFYLDLLPHAARMQAAMNELLKGNIKGNQPISWLPLMLPRRPRPTSSEPYNSK</sequence>